<protein>
    <submittedName>
        <fullName evidence="1">Uncharacterized protein</fullName>
    </submittedName>
</protein>
<gene>
    <name evidence="1" type="ORF">EOT05_04345</name>
</gene>
<dbReference type="AlphaFoldDB" id="A0A4Q0AG60"/>
<proteinExistence type="predicted"/>
<organism evidence="1 2">
    <name type="scientific">Candidatus Microsaccharimonas sossegonensis</name>
    <dbReference type="NCBI Taxonomy" id="2506948"/>
    <lineage>
        <taxon>Bacteria</taxon>
        <taxon>Candidatus Saccharimonadota</taxon>
        <taxon>Candidatus Saccharimonadia</taxon>
        <taxon>Candidatus Saccharimonadales</taxon>
        <taxon>Candidatus Saccharimonadaceae</taxon>
        <taxon>Candidatus Microsaccharimonas</taxon>
    </lineage>
</organism>
<reference evidence="1" key="1">
    <citation type="submission" date="2019-01" db="EMBL/GenBank/DDBJ databases">
        <title>Genomic signatures and co-occurrence patterns of the ultra-small Saccharimodia (Patescibacteria phylum) suggest a symbiotic lifestyle.</title>
        <authorList>
            <person name="Lemos L."/>
            <person name="Medeiros J."/>
            <person name="Andreote F."/>
            <person name="Fernandes G."/>
            <person name="Varani A."/>
            <person name="Oliveira G."/>
            <person name="Pylro V."/>
        </authorList>
    </citation>
    <scope>NUCLEOTIDE SEQUENCE [LARGE SCALE GENOMIC DNA]</scope>
    <source>
        <strain evidence="1">AMD02</strain>
    </source>
</reference>
<comment type="caution">
    <text evidence="1">The sequence shown here is derived from an EMBL/GenBank/DDBJ whole genome shotgun (WGS) entry which is preliminary data.</text>
</comment>
<dbReference type="EMBL" id="SCKX01000005">
    <property type="protein sequence ID" value="RWZ78034.1"/>
    <property type="molecule type" value="Genomic_DNA"/>
</dbReference>
<sequence>MSATTKNASYIPYCSGKFPYSSLTGMPIALTGRGISRSEIMIIQGFSKIASAYSATNNLAVERQTSPAPAANYADKVSISNTAKALAAGDTKSSVGPNLAYQELSIKNVKEYPSWGEKFTKDFAYDKGFETTGPLVDISNLPTIRYTYTGELVTDSNLTAFKAEAATARTGRVALYEAEKAKGTSDAAILEKLFRYTDTQSDSYLSKIGWERAKPADTTAGATQTITPAQQKLLNAAKSDRASAEKIAYDLANTHSTIFFDISDQLGAGNGGAPVRKLSTTGEIVSDDYIKRFSEAASGIDAQRQSIYETETKKGTDPVEILSKMIDFTNQQTQDYLDATGWGWRGSAPPA</sequence>
<dbReference type="Proteomes" id="UP000289257">
    <property type="component" value="Unassembled WGS sequence"/>
</dbReference>
<name>A0A4Q0AG60_9BACT</name>
<keyword evidence="2" id="KW-1185">Reference proteome</keyword>
<evidence type="ECO:0000313" key="2">
    <source>
        <dbReference type="Proteomes" id="UP000289257"/>
    </source>
</evidence>
<accession>A0A4Q0AG60</accession>
<evidence type="ECO:0000313" key="1">
    <source>
        <dbReference type="EMBL" id="RWZ78034.1"/>
    </source>
</evidence>